<dbReference type="EMBL" id="CR543861">
    <property type="protein sequence ID" value="CAG69375.1"/>
    <property type="molecule type" value="Genomic_DNA"/>
</dbReference>
<dbReference type="HOGENOM" id="CLU_1302708_0_0_6"/>
<dbReference type="GeneID" id="45234896"/>
<reference evidence="2 3" key="1">
    <citation type="journal article" date="2004" name="Nucleic Acids Res.">
        <title>Unique features revealed by the genome sequence of Acinetobacter sp. ADP1, a versatile and naturally transformation competent bacterium.</title>
        <authorList>
            <person name="Barbe V."/>
            <person name="Vallenet D."/>
            <person name="Fonknechten N."/>
            <person name="Kreimeyer A."/>
            <person name="Oztas S."/>
            <person name="Labarre L."/>
            <person name="Cruveiller S."/>
            <person name="Robert C."/>
            <person name="Duprat S."/>
            <person name="Wincker P."/>
            <person name="Ornston L.N."/>
            <person name="Weissenbach J."/>
            <person name="Marliere P."/>
            <person name="Cohen G.N."/>
            <person name="Medigue C."/>
        </authorList>
    </citation>
    <scope>NUCLEOTIDE SEQUENCE [LARGE SCALE GENOMIC DNA]</scope>
    <source>
        <strain evidence="3">ATCC 33305 / BD413 / ADP1</strain>
    </source>
</reference>
<evidence type="ECO:0000256" key="1">
    <source>
        <dbReference type="SAM" id="Phobius"/>
    </source>
</evidence>
<dbReference type="Proteomes" id="UP000000430">
    <property type="component" value="Chromosome"/>
</dbReference>
<dbReference type="KEGG" id="aci:ACIAD2616"/>
<dbReference type="AlphaFoldDB" id="Q6F990"/>
<dbReference type="RefSeq" id="WP_004928819.1">
    <property type="nucleotide sequence ID" value="NC_005966.1"/>
</dbReference>
<sequence>MLEDQIIEKIERTYDQKLNHLPSIEYIQRNIFIKNLDLPQQQYLMYLIKKREELFINIILYADDSVIEINKIFHENLKINDIQNFSIHSLDFNLTHASLWIGLHFEDDINKLSKEVFSPTNHQKLKSTLVATFLILVSILVWWFYSIEFSSMFGITLFLITFLSFGYIWEILKSSLPINQKKLLLKHKFDIASYLAQELQYYVADKLKFDV</sequence>
<keyword evidence="1" id="KW-0472">Membrane</keyword>
<gene>
    <name evidence="2" type="ordered locus">ACIAD2616</name>
</gene>
<dbReference type="BioCyc" id="ASP62977:ACIAD_RS11895-MONOMER"/>
<feature type="transmembrane region" description="Helical" evidence="1">
    <location>
        <begin position="128"/>
        <end position="145"/>
    </location>
</feature>
<evidence type="ECO:0000313" key="2">
    <source>
        <dbReference type="EMBL" id="CAG69375.1"/>
    </source>
</evidence>
<keyword evidence="1" id="KW-0812">Transmembrane</keyword>
<evidence type="ECO:0000313" key="3">
    <source>
        <dbReference type="Proteomes" id="UP000000430"/>
    </source>
</evidence>
<accession>Q6F990</accession>
<keyword evidence="1" id="KW-1133">Transmembrane helix</keyword>
<feature type="transmembrane region" description="Helical" evidence="1">
    <location>
        <begin position="151"/>
        <end position="172"/>
    </location>
</feature>
<proteinExistence type="predicted"/>
<organism evidence="2 3">
    <name type="scientific">Acinetobacter baylyi (strain ATCC 33305 / BD413 / ADP1)</name>
    <dbReference type="NCBI Taxonomy" id="62977"/>
    <lineage>
        <taxon>Bacteria</taxon>
        <taxon>Pseudomonadati</taxon>
        <taxon>Pseudomonadota</taxon>
        <taxon>Gammaproteobacteria</taxon>
        <taxon>Moraxellales</taxon>
        <taxon>Moraxellaceae</taxon>
        <taxon>Acinetobacter</taxon>
    </lineage>
</organism>
<name>Q6F990_ACIAD</name>
<protein>
    <submittedName>
        <fullName evidence="2">Uncharacterized protein</fullName>
    </submittedName>
</protein>
<dbReference type="OrthoDB" id="10016125at2"/>
<dbReference type="STRING" id="202950.GCA_001485005_01404"/>